<name>A0AAD6R7Y8_9ROSI</name>
<accession>A0AAD6R7Y8</accession>
<gene>
    <name evidence="1" type="ORF">NC653_008881</name>
</gene>
<dbReference type="EMBL" id="JAQIZT010000003">
    <property type="protein sequence ID" value="KAJ7003812.1"/>
    <property type="molecule type" value="Genomic_DNA"/>
</dbReference>
<keyword evidence="2" id="KW-1185">Reference proteome</keyword>
<evidence type="ECO:0000313" key="2">
    <source>
        <dbReference type="Proteomes" id="UP001164929"/>
    </source>
</evidence>
<reference evidence="1" key="1">
    <citation type="journal article" date="2023" name="Mol. Ecol. Resour.">
        <title>Chromosome-level genome assembly of a triploid poplar Populus alba 'Berolinensis'.</title>
        <authorList>
            <person name="Chen S."/>
            <person name="Yu Y."/>
            <person name="Wang X."/>
            <person name="Wang S."/>
            <person name="Zhang T."/>
            <person name="Zhou Y."/>
            <person name="He R."/>
            <person name="Meng N."/>
            <person name="Wang Y."/>
            <person name="Liu W."/>
            <person name="Liu Z."/>
            <person name="Liu J."/>
            <person name="Guo Q."/>
            <person name="Huang H."/>
            <person name="Sederoff R.R."/>
            <person name="Wang G."/>
            <person name="Qu G."/>
            <person name="Chen S."/>
        </authorList>
    </citation>
    <scope>NUCLEOTIDE SEQUENCE</scope>
    <source>
        <strain evidence="1">SC-2020</strain>
    </source>
</reference>
<organism evidence="1 2">
    <name type="scientific">Populus alba x Populus x berolinensis</name>
    <dbReference type="NCBI Taxonomy" id="444605"/>
    <lineage>
        <taxon>Eukaryota</taxon>
        <taxon>Viridiplantae</taxon>
        <taxon>Streptophyta</taxon>
        <taxon>Embryophyta</taxon>
        <taxon>Tracheophyta</taxon>
        <taxon>Spermatophyta</taxon>
        <taxon>Magnoliopsida</taxon>
        <taxon>eudicotyledons</taxon>
        <taxon>Gunneridae</taxon>
        <taxon>Pentapetalae</taxon>
        <taxon>rosids</taxon>
        <taxon>fabids</taxon>
        <taxon>Malpighiales</taxon>
        <taxon>Salicaceae</taxon>
        <taxon>Saliceae</taxon>
        <taxon>Populus</taxon>
    </lineage>
</organism>
<sequence length="81" mass="8992">MELSCEIGVSSTQGKFTCYILQVCIRILLHFLLPSAYLQVAICIGSDLILDLFSVFNEKVRQGHSTIFDLRIPVLALAAYA</sequence>
<dbReference type="Proteomes" id="UP001164929">
    <property type="component" value="Chromosome 3"/>
</dbReference>
<proteinExistence type="predicted"/>
<protein>
    <submittedName>
        <fullName evidence="1">Uncharacterized protein</fullName>
    </submittedName>
</protein>
<dbReference type="AlphaFoldDB" id="A0AAD6R7Y8"/>
<comment type="caution">
    <text evidence="1">The sequence shown here is derived from an EMBL/GenBank/DDBJ whole genome shotgun (WGS) entry which is preliminary data.</text>
</comment>
<evidence type="ECO:0000313" key="1">
    <source>
        <dbReference type="EMBL" id="KAJ7003812.1"/>
    </source>
</evidence>